<dbReference type="PANTHER" id="PTHR43005">
    <property type="entry name" value="BLR7065 PROTEIN"/>
    <property type="match status" value="1"/>
</dbReference>
<dbReference type="AlphaFoldDB" id="A0A0F7FIN8"/>
<evidence type="ECO:0000256" key="6">
    <source>
        <dbReference type="ARBA" id="ARBA00023136"/>
    </source>
</evidence>
<proteinExistence type="inferred from homology"/>
<dbReference type="CDD" id="cd06261">
    <property type="entry name" value="TM_PBP2"/>
    <property type="match status" value="1"/>
</dbReference>
<feature type="transmembrane region" description="Helical" evidence="7">
    <location>
        <begin position="12"/>
        <end position="37"/>
    </location>
</feature>
<dbReference type="HOGENOM" id="CLU_016047_0_0_2"/>
<dbReference type="GO" id="GO:0005886">
    <property type="term" value="C:plasma membrane"/>
    <property type="evidence" value="ECO:0007669"/>
    <property type="project" value="UniProtKB-SubCell"/>
</dbReference>
<evidence type="ECO:0000256" key="2">
    <source>
        <dbReference type="ARBA" id="ARBA00022448"/>
    </source>
</evidence>
<reference evidence="9 10" key="1">
    <citation type="journal article" date="2015" name="Stand. Genomic Sci.">
        <title>Complete genome sequence of and proposal of Thermofilum uzonense sp. nov. a novel hyperthermophilic crenarchaeon and emended description of the genus Thermofilum.</title>
        <authorList>
            <person name="Toshchakov S.V."/>
            <person name="Korzhenkov A.A."/>
            <person name="Samarov N.I."/>
            <person name="Mazunin I.O."/>
            <person name="Mozhey O.I."/>
            <person name="Shmyr I.S."/>
            <person name="Derbikova K.S."/>
            <person name="Taranov E.A."/>
            <person name="Dominova I.N."/>
            <person name="Bonch-Osmolovskaya E.A."/>
            <person name="Patrushev M.V."/>
            <person name="Podosokorskaya O.A."/>
            <person name="Kublanov I.V."/>
        </authorList>
    </citation>
    <scope>NUCLEOTIDE SEQUENCE [LARGE SCALE GENOMIC DNA]</scope>
    <source>
        <strain evidence="9 10">1807-2</strain>
    </source>
</reference>
<feature type="transmembrane region" description="Helical" evidence="7">
    <location>
        <begin position="106"/>
        <end position="131"/>
    </location>
</feature>
<feature type="transmembrane region" description="Helical" evidence="7">
    <location>
        <begin position="78"/>
        <end position="99"/>
    </location>
</feature>
<dbReference type="SUPFAM" id="SSF161098">
    <property type="entry name" value="MetI-like"/>
    <property type="match status" value="1"/>
</dbReference>
<dbReference type="Pfam" id="PF00528">
    <property type="entry name" value="BPD_transp_1"/>
    <property type="match status" value="1"/>
</dbReference>
<gene>
    <name evidence="9" type="ORF">MA03_01620</name>
</gene>
<feature type="transmembrane region" description="Helical" evidence="7">
    <location>
        <begin position="204"/>
        <end position="229"/>
    </location>
</feature>
<feature type="transmembrane region" description="Helical" evidence="7">
    <location>
        <begin position="266"/>
        <end position="288"/>
    </location>
</feature>
<dbReference type="STRING" id="1550241.MA03_01620"/>
<feature type="transmembrane region" description="Helical" evidence="7">
    <location>
        <begin position="162"/>
        <end position="184"/>
    </location>
</feature>
<keyword evidence="6 7" id="KW-0472">Membrane</keyword>
<evidence type="ECO:0000256" key="7">
    <source>
        <dbReference type="RuleBase" id="RU363032"/>
    </source>
</evidence>
<comment type="subcellular location">
    <subcellularLocation>
        <location evidence="1 7">Cell membrane</location>
        <topology evidence="1 7">Multi-pass membrane protein</topology>
    </subcellularLocation>
</comment>
<keyword evidence="10" id="KW-1185">Reference proteome</keyword>
<dbReference type="Proteomes" id="UP000067434">
    <property type="component" value="Chromosome"/>
</dbReference>
<dbReference type="GeneID" id="25400889"/>
<dbReference type="InterPro" id="IPR000515">
    <property type="entry name" value="MetI-like"/>
</dbReference>
<keyword evidence="5 7" id="KW-1133">Transmembrane helix</keyword>
<dbReference type="KEGG" id="thf:MA03_01620"/>
<dbReference type="PATRIC" id="fig|1550241.5.peg.331"/>
<evidence type="ECO:0000256" key="4">
    <source>
        <dbReference type="ARBA" id="ARBA00022692"/>
    </source>
</evidence>
<sequence length="297" mass="32599">MNKESKIDLLLFLLPPLVVLSIFVIYPIIGTVVLSFISKGTFSLSNYYEVLTESIPLKALILTKLEPTPPWGALIHNAVWILISVPAVVLLGMILAYVLRYVFGSSFVLGTVFLGMVLPGVVSGLVIRFMFDDSIGIFPRIFAVLGVPMLSKTWTIYPQTALLALILGSIWLWLGFSVTLYSAGLDSIPSSMIESALVDGASQWQIFAKIIVPQLRPVTTVVILMTVMWVLKIFDIVYVVTGGGPGGSSTVLAMIMYMYFASSLEYHKAAAVAVILALLTLIPAYWYIRIVLKGERE</sequence>
<dbReference type="PANTHER" id="PTHR43005:SF1">
    <property type="entry name" value="SPERMIDINE_PUTRESCINE TRANSPORT SYSTEM PERMEASE PROTEIN"/>
    <property type="match status" value="1"/>
</dbReference>
<evidence type="ECO:0000256" key="5">
    <source>
        <dbReference type="ARBA" id="ARBA00022989"/>
    </source>
</evidence>
<feature type="domain" description="ABC transmembrane type-1" evidence="8">
    <location>
        <begin position="74"/>
        <end position="287"/>
    </location>
</feature>
<evidence type="ECO:0000313" key="9">
    <source>
        <dbReference type="EMBL" id="AKG39295.1"/>
    </source>
</evidence>
<name>A0A0F7FIN8_9CREN</name>
<evidence type="ECO:0000313" key="10">
    <source>
        <dbReference type="Proteomes" id="UP000067434"/>
    </source>
</evidence>
<dbReference type="RefSeq" id="WP_052884856.1">
    <property type="nucleotide sequence ID" value="NZ_CP009961.1"/>
</dbReference>
<keyword evidence="2 7" id="KW-0813">Transport</keyword>
<keyword evidence="3" id="KW-1003">Cell membrane</keyword>
<dbReference type="EMBL" id="CP009961">
    <property type="protein sequence ID" value="AKG39295.1"/>
    <property type="molecule type" value="Genomic_DNA"/>
</dbReference>
<dbReference type="GO" id="GO:0055085">
    <property type="term" value="P:transmembrane transport"/>
    <property type="evidence" value="ECO:0007669"/>
    <property type="project" value="InterPro"/>
</dbReference>
<evidence type="ECO:0000256" key="3">
    <source>
        <dbReference type="ARBA" id="ARBA00022475"/>
    </source>
</evidence>
<dbReference type="PROSITE" id="PS50928">
    <property type="entry name" value="ABC_TM1"/>
    <property type="match status" value="1"/>
</dbReference>
<feature type="transmembrane region" description="Helical" evidence="7">
    <location>
        <begin position="236"/>
        <end position="260"/>
    </location>
</feature>
<comment type="similarity">
    <text evidence="7">Belongs to the binding-protein-dependent transport system permease family.</text>
</comment>
<feature type="transmembrane region" description="Helical" evidence="7">
    <location>
        <begin position="137"/>
        <end position="155"/>
    </location>
</feature>
<dbReference type="OrthoDB" id="45815at2157"/>
<protein>
    <submittedName>
        <fullName evidence="9">ABC transporter permease</fullName>
    </submittedName>
</protein>
<evidence type="ECO:0000259" key="8">
    <source>
        <dbReference type="PROSITE" id="PS50928"/>
    </source>
</evidence>
<keyword evidence="4 7" id="KW-0812">Transmembrane</keyword>
<dbReference type="InterPro" id="IPR035906">
    <property type="entry name" value="MetI-like_sf"/>
</dbReference>
<accession>A0A0F7FIN8</accession>
<organism evidence="9 10">
    <name type="scientific">Infirmifilum uzonense</name>
    <dbReference type="NCBI Taxonomy" id="1550241"/>
    <lineage>
        <taxon>Archaea</taxon>
        <taxon>Thermoproteota</taxon>
        <taxon>Thermoprotei</taxon>
        <taxon>Thermofilales</taxon>
        <taxon>Thermofilaceae</taxon>
        <taxon>Infirmifilum</taxon>
    </lineage>
</organism>
<evidence type="ECO:0000256" key="1">
    <source>
        <dbReference type="ARBA" id="ARBA00004651"/>
    </source>
</evidence>
<dbReference type="Gene3D" id="1.10.3720.10">
    <property type="entry name" value="MetI-like"/>
    <property type="match status" value="1"/>
</dbReference>